<accession>A0A951J038</accession>
<gene>
    <name evidence="1" type="ORF">EGN73_21060</name>
</gene>
<evidence type="ECO:0000313" key="1">
    <source>
        <dbReference type="EMBL" id="MBW3470280.1"/>
    </source>
</evidence>
<dbReference type="RefSeq" id="WP_219294006.1">
    <property type="nucleotide sequence ID" value="NZ_RPHB01000013.1"/>
</dbReference>
<dbReference type="Proteomes" id="UP000727490">
    <property type="component" value="Unassembled WGS sequence"/>
</dbReference>
<dbReference type="AlphaFoldDB" id="A0A951J038"/>
<dbReference type="EMBL" id="RPHB01000013">
    <property type="protein sequence ID" value="MBW3470280.1"/>
    <property type="molecule type" value="Genomic_DNA"/>
</dbReference>
<reference evidence="1 2" key="1">
    <citation type="journal article" date="2020" name="Syst. Appl. Microbiol.">
        <title>Arthrospiribacter ruber gen. nov., sp. nov., a novel bacterium isolated from Arthrospira cultures.</title>
        <authorList>
            <person name="Waleron M."/>
            <person name="Misztak A."/>
            <person name="Waleron M.M."/>
            <person name="Furmaniak M."/>
            <person name="Mrozik A."/>
            <person name="Waleron K."/>
        </authorList>
    </citation>
    <scope>NUCLEOTIDE SEQUENCE [LARGE SCALE GENOMIC DNA]</scope>
    <source>
        <strain evidence="1 2">DPMB0001</strain>
    </source>
</reference>
<protein>
    <recommendedName>
        <fullName evidence="3">Methyltransferase</fullName>
    </recommendedName>
</protein>
<evidence type="ECO:0008006" key="3">
    <source>
        <dbReference type="Google" id="ProtNLM"/>
    </source>
</evidence>
<name>A0A951J038_9BACT</name>
<comment type="caution">
    <text evidence="1">The sequence shown here is derived from an EMBL/GenBank/DDBJ whole genome shotgun (WGS) entry which is preliminary data.</text>
</comment>
<organism evidence="1 2">
    <name type="scientific">Arthrospiribacter ruber</name>
    <dbReference type="NCBI Taxonomy" id="2487934"/>
    <lineage>
        <taxon>Bacteria</taxon>
        <taxon>Pseudomonadati</taxon>
        <taxon>Bacteroidota</taxon>
        <taxon>Cytophagia</taxon>
        <taxon>Cytophagales</taxon>
        <taxon>Cyclobacteriaceae</taxon>
        <taxon>Arthrospiribacter</taxon>
    </lineage>
</organism>
<evidence type="ECO:0000313" key="2">
    <source>
        <dbReference type="Proteomes" id="UP000727490"/>
    </source>
</evidence>
<proteinExistence type="predicted"/>
<keyword evidence="2" id="KW-1185">Reference proteome</keyword>
<sequence length="99" mass="11451">MLRAIGLLLAPDGRIIIQTLHPQAILDLNRPNKNQWVDDSWQGINGRFKNGHPWYFRTLEKWLAIFDASQLKVTEIQEPYDPSNGKPVSRIFVLELQAQ</sequence>